<feature type="signal peptide" evidence="1">
    <location>
        <begin position="1"/>
        <end position="22"/>
    </location>
</feature>
<dbReference type="RefSeq" id="WP_199493445.1">
    <property type="nucleotide sequence ID" value="NZ_JAEMOP010000009.1"/>
</dbReference>
<reference evidence="3 5" key="1">
    <citation type="submission" date="2020-09" db="EMBL/GenBank/DDBJ databases">
        <title>Draft Genomes of Bacterial Isolates from North Pond Shallow Sediments.</title>
        <authorList>
            <person name="Kiel Reese B."/>
            <person name="Mullis M."/>
            <person name="Weisend R.E."/>
        </authorList>
    </citation>
    <scope>NUCLEOTIDE SEQUENCE</scope>
    <source>
        <strain evidence="3">KJE-2</strain>
        <strain evidence="2 5">KJE-3</strain>
    </source>
</reference>
<evidence type="ECO:0000313" key="4">
    <source>
        <dbReference type="Proteomes" id="UP000621390"/>
    </source>
</evidence>
<dbReference type="EMBL" id="JAEMOP010000009">
    <property type="protein sequence ID" value="MBJ7316765.1"/>
    <property type="molecule type" value="Genomic_DNA"/>
</dbReference>
<sequence length="165" mass="18835">MKKLLAIVVINACFVFPSTVHAKEEEGSSWAQRHKEKFERYAIDAVPSVVEDCAFGARIESIAQGALSGILGKIQDAIDFTDENFFCGFGTDDIWRDATEGTIADGSYNVDDFIWQTRSDVQKEVVHYGRDIFDDNQRKRNFENVYYQIFKEGEADSEERNGWLN</sequence>
<evidence type="ECO:0008006" key="6">
    <source>
        <dbReference type="Google" id="ProtNLM"/>
    </source>
</evidence>
<proteinExistence type="predicted"/>
<evidence type="ECO:0000313" key="2">
    <source>
        <dbReference type="EMBL" id="MBJ7265561.1"/>
    </source>
</evidence>
<dbReference type="Proteomes" id="UP000621390">
    <property type="component" value="Unassembled WGS sequence"/>
</dbReference>
<evidence type="ECO:0000256" key="1">
    <source>
        <dbReference type="SAM" id="SignalP"/>
    </source>
</evidence>
<keyword evidence="1" id="KW-0732">Signal</keyword>
<gene>
    <name evidence="2" type="ORF">JHC10_01250</name>
    <name evidence="3" type="ORF">JHC11_12290</name>
</gene>
<name>A0A8I1GAQ7_9GAMM</name>
<evidence type="ECO:0000313" key="5">
    <source>
        <dbReference type="Proteomes" id="UP000655994"/>
    </source>
</evidence>
<accession>A0A8I1GAQ7</accession>
<dbReference type="AlphaFoldDB" id="A0A8I1GAQ7"/>
<feature type="chain" id="PRO_5034559322" description="Lipoprotein" evidence="1">
    <location>
        <begin position="23"/>
        <end position="165"/>
    </location>
</feature>
<comment type="caution">
    <text evidence="3">The sequence shown here is derived from an EMBL/GenBank/DDBJ whole genome shotgun (WGS) entry which is preliminary data.</text>
</comment>
<protein>
    <recommendedName>
        <fullName evidence="6">Lipoprotein</fullName>
    </recommendedName>
</protein>
<evidence type="ECO:0000313" key="3">
    <source>
        <dbReference type="EMBL" id="MBJ7316765.1"/>
    </source>
</evidence>
<dbReference type="EMBL" id="JAEMOS010000002">
    <property type="protein sequence ID" value="MBJ7265561.1"/>
    <property type="molecule type" value="Genomic_DNA"/>
</dbReference>
<keyword evidence="5" id="KW-1185">Reference proteome</keyword>
<organism evidence="3 4">
    <name type="scientific">Idiomarina abyssalis</name>
    <dbReference type="NCBI Taxonomy" id="86102"/>
    <lineage>
        <taxon>Bacteria</taxon>
        <taxon>Pseudomonadati</taxon>
        <taxon>Pseudomonadota</taxon>
        <taxon>Gammaproteobacteria</taxon>
        <taxon>Alteromonadales</taxon>
        <taxon>Idiomarinaceae</taxon>
        <taxon>Idiomarina</taxon>
    </lineage>
</organism>
<dbReference type="Proteomes" id="UP000655994">
    <property type="component" value="Unassembled WGS sequence"/>
</dbReference>